<gene>
    <name evidence="2" type="ORF">XFF6991_420019</name>
</gene>
<dbReference type="AlphaFoldDB" id="A0A7Z7J2G7"/>
<dbReference type="RefSeq" id="WP_099802790.1">
    <property type="nucleotide sequence ID" value="NZ_OCZC01000069.1"/>
</dbReference>
<evidence type="ECO:0000313" key="2">
    <source>
        <dbReference type="EMBL" id="SOO24802.1"/>
    </source>
</evidence>
<dbReference type="PANTHER" id="PTHR13696">
    <property type="entry name" value="P-LOOP CONTAINING NUCLEOSIDE TRIPHOSPHATE HYDROLASE"/>
    <property type="match status" value="1"/>
</dbReference>
<dbReference type="CDD" id="cd02042">
    <property type="entry name" value="ParAB_family"/>
    <property type="match status" value="1"/>
</dbReference>
<reference evidence="2 3" key="1">
    <citation type="submission" date="2017-10" db="EMBL/GenBank/DDBJ databases">
        <authorList>
            <person name="Regsiter A."/>
            <person name="William W."/>
        </authorList>
    </citation>
    <scope>NUCLEOTIDE SEQUENCE [LARGE SCALE GENOMIC DNA]</scope>
    <source>
        <strain evidence="2 3">CFBP6991</strain>
    </source>
</reference>
<dbReference type="InterPro" id="IPR027417">
    <property type="entry name" value="P-loop_NTPase"/>
</dbReference>
<comment type="caution">
    <text evidence="2">The sequence shown here is derived from an EMBL/GenBank/DDBJ whole genome shotgun (WGS) entry which is preliminary data.</text>
</comment>
<dbReference type="EMBL" id="OCZC01000069">
    <property type="protein sequence ID" value="SOO24802.1"/>
    <property type="molecule type" value="Genomic_DNA"/>
</dbReference>
<dbReference type="Gene3D" id="3.40.50.300">
    <property type="entry name" value="P-loop containing nucleotide triphosphate hydrolases"/>
    <property type="match status" value="1"/>
</dbReference>
<feature type="domain" description="AAA" evidence="1">
    <location>
        <begin position="3"/>
        <end position="201"/>
    </location>
</feature>
<protein>
    <submittedName>
        <fullName evidence="2">Putative Regulatory protein cII</fullName>
    </submittedName>
</protein>
<name>A0A7Z7J2G7_XANCH</name>
<proteinExistence type="predicted"/>
<dbReference type="PANTHER" id="PTHR13696:SF99">
    <property type="entry name" value="COBYRINIC ACID AC-DIAMIDE SYNTHASE"/>
    <property type="match status" value="1"/>
</dbReference>
<evidence type="ECO:0000259" key="1">
    <source>
        <dbReference type="Pfam" id="PF13614"/>
    </source>
</evidence>
<organism evidence="2 3">
    <name type="scientific">Xanthomonas campestris pv. phaseoli</name>
    <dbReference type="NCBI Taxonomy" id="317013"/>
    <lineage>
        <taxon>Bacteria</taxon>
        <taxon>Pseudomonadati</taxon>
        <taxon>Pseudomonadota</taxon>
        <taxon>Gammaproteobacteria</taxon>
        <taxon>Lysobacterales</taxon>
        <taxon>Lysobacteraceae</taxon>
        <taxon>Xanthomonas</taxon>
    </lineage>
</organism>
<sequence length="363" mass="40530">MARIISVFNNKGGVGKSTICWNLGHALGAQDKKVLLVDFDPQCNLSIAVLGEEGFVNNLPQANQPYGTTIRSFLQRFLQNTGGEEVFLHKGRHTSTNVDLVAGDFWLNVYADSLNVGNDLLAGTGLSRYVALRRLVAKAEERAGYKYDFVLVDLPPSFGALVRASFYSSDYYIVPCTSDNFSVYCVGLIGQMVPAFVDDWNTGLLRFKATNPHFHEFDQLGCPVFAGWVFNGFDTASKRRNAIEMGGHPKGPKEMIQADRTMHERLERAVREDLVAPLSQRINTYLPVAKGLPTNFRVGDIEDANVLIQNSIWLSVPLGELEQHNQVASLRDRRGWNDNQAEQIRLFKRKFDETAAKLIAICL</sequence>
<dbReference type="InterPro" id="IPR025669">
    <property type="entry name" value="AAA_dom"/>
</dbReference>
<evidence type="ECO:0000313" key="3">
    <source>
        <dbReference type="Proteomes" id="UP000234345"/>
    </source>
</evidence>
<dbReference type="SUPFAM" id="SSF52540">
    <property type="entry name" value="P-loop containing nucleoside triphosphate hydrolases"/>
    <property type="match status" value="1"/>
</dbReference>
<dbReference type="Proteomes" id="UP000234345">
    <property type="component" value="Unassembled WGS sequence"/>
</dbReference>
<dbReference type="Pfam" id="PF13614">
    <property type="entry name" value="AAA_31"/>
    <property type="match status" value="1"/>
</dbReference>
<accession>A0A7Z7J2G7</accession>
<dbReference type="InterPro" id="IPR050678">
    <property type="entry name" value="DNA_Partitioning_ATPase"/>
</dbReference>